<dbReference type="RefSeq" id="WP_099753929.1">
    <property type="nucleotide sequence ID" value="NZ_JBANEI010000024.1"/>
</dbReference>
<gene>
    <name evidence="1" type="ORF">V8N49_22000</name>
</gene>
<proteinExistence type="predicted"/>
<dbReference type="Proteomes" id="UP001306592">
    <property type="component" value="Unassembled WGS sequence"/>
</dbReference>
<protein>
    <submittedName>
        <fullName evidence="1">Uncharacterized protein</fullName>
    </submittedName>
</protein>
<accession>A0ABU8DLD4</accession>
<keyword evidence="2" id="KW-1185">Reference proteome</keyword>
<organism evidence="1 2">
    <name type="scientific">Erwinia aphidicola</name>
    <dbReference type="NCBI Taxonomy" id="68334"/>
    <lineage>
        <taxon>Bacteria</taxon>
        <taxon>Pseudomonadati</taxon>
        <taxon>Pseudomonadota</taxon>
        <taxon>Gammaproteobacteria</taxon>
        <taxon>Enterobacterales</taxon>
        <taxon>Erwiniaceae</taxon>
        <taxon>Erwinia</taxon>
    </lineage>
</organism>
<sequence>MMRIQGSKMTPTPRCRHHYLLNVHKSDWLRSEYHVEFLADYGLMLADWYSPEQLRTAWMVNFFDRQALYALHPRARYDTYSAMHYSREELEALFIQGIGSVMRNFAQRGQCSILFWLSARPALGRYYNYLLKKQSVELDYRYRMDIQREAGIYVIETGKYHRAQEPEQSRTGRAKSPYLSGAVAILTRRAPALRHAG</sequence>
<comment type="caution">
    <text evidence="1">The sequence shown here is derived from an EMBL/GenBank/DDBJ whole genome shotgun (WGS) entry which is preliminary data.</text>
</comment>
<name>A0ABU8DLD4_ERWAP</name>
<dbReference type="EMBL" id="JBANEI010000024">
    <property type="protein sequence ID" value="MEI2684315.1"/>
    <property type="molecule type" value="Genomic_DNA"/>
</dbReference>
<reference evidence="1 2" key="1">
    <citation type="submission" date="2024-02" db="EMBL/GenBank/DDBJ databases">
        <title>First report Erwinia aphidicola in onion in Chile.</title>
        <authorList>
            <person name="Valenzuela M."/>
            <person name="Pena M."/>
            <person name="Dutta B."/>
        </authorList>
    </citation>
    <scope>NUCLEOTIDE SEQUENCE [LARGE SCALE GENOMIC DNA]</scope>
    <source>
        <strain evidence="1 2">QCJ3A</strain>
    </source>
</reference>
<evidence type="ECO:0000313" key="1">
    <source>
        <dbReference type="EMBL" id="MEI2684315.1"/>
    </source>
</evidence>
<evidence type="ECO:0000313" key="2">
    <source>
        <dbReference type="Proteomes" id="UP001306592"/>
    </source>
</evidence>